<gene>
    <name evidence="1" type="ORF">NPIL_416621</name>
</gene>
<comment type="caution">
    <text evidence="1">The sequence shown here is derived from an EMBL/GenBank/DDBJ whole genome shotgun (WGS) entry which is preliminary data.</text>
</comment>
<protein>
    <submittedName>
        <fullName evidence="1">Uncharacterized protein</fullName>
    </submittedName>
</protein>
<keyword evidence="2" id="KW-1185">Reference proteome</keyword>
<evidence type="ECO:0000313" key="1">
    <source>
        <dbReference type="EMBL" id="GFT43694.1"/>
    </source>
</evidence>
<name>A0A8X6P037_NEPPI</name>
<evidence type="ECO:0000313" key="2">
    <source>
        <dbReference type="Proteomes" id="UP000887013"/>
    </source>
</evidence>
<reference evidence="1" key="1">
    <citation type="submission" date="2020-08" db="EMBL/GenBank/DDBJ databases">
        <title>Multicomponent nature underlies the extraordinary mechanical properties of spider dragline silk.</title>
        <authorList>
            <person name="Kono N."/>
            <person name="Nakamura H."/>
            <person name="Mori M."/>
            <person name="Yoshida Y."/>
            <person name="Ohtoshi R."/>
            <person name="Malay A.D."/>
            <person name="Moran D.A.P."/>
            <person name="Tomita M."/>
            <person name="Numata K."/>
            <person name="Arakawa K."/>
        </authorList>
    </citation>
    <scope>NUCLEOTIDE SEQUENCE</scope>
</reference>
<dbReference type="Proteomes" id="UP000887013">
    <property type="component" value="Unassembled WGS sequence"/>
</dbReference>
<accession>A0A8X6P037</accession>
<sequence>MEIACTDDLEIMIKKLGETPSVRLTLKPWYDKSKLSFLHEGPFTGRVCAPLTYPVHVQIRLGKQKVKAELTKVNKIFIFPGNNWPRRIENRIMYDKMLFILYSSESSVGKSNVGHQHKKTSLGQFSRSMKKHNRNLSIPIGELSFRFLMDSFEDSYLPNDDKMLAD</sequence>
<organism evidence="1 2">
    <name type="scientific">Nephila pilipes</name>
    <name type="common">Giant wood spider</name>
    <name type="synonym">Nephila maculata</name>
    <dbReference type="NCBI Taxonomy" id="299642"/>
    <lineage>
        <taxon>Eukaryota</taxon>
        <taxon>Metazoa</taxon>
        <taxon>Ecdysozoa</taxon>
        <taxon>Arthropoda</taxon>
        <taxon>Chelicerata</taxon>
        <taxon>Arachnida</taxon>
        <taxon>Araneae</taxon>
        <taxon>Araneomorphae</taxon>
        <taxon>Entelegynae</taxon>
        <taxon>Araneoidea</taxon>
        <taxon>Nephilidae</taxon>
        <taxon>Nephila</taxon>
    </lineage>
</organism>
<dbReference type="EMBL" id="BMAW01015427">
    <property type="protein sequence ID" value="GFT43694.1"/>
    <property type="molecule type" value="Genomic_DNA"/>
</dbReference>
<dbReference type="AlphaFoldDB" id="A0A8X6P037"/>
<proteinExistence type="predicted"/>